<gene>
    <name evidence="1" type="ORF">A9Y76_20135</name>
</gene>
<keyword evidence="2" id="KW-1185">Reference proteome</keyword>
<organism evidence="1 2">
    <name type="scientific">Ralstonia insidiosa</name>
    <dbReference type="NCBI Taxonomy" id="190721"/>
    <lineage>
        <taxon>Bacteria</taxon>
        <taxon>Pseudomonadati</taxon>
        <taxon>Pseudomonadota</taxon>
        <taxon>Betaproteobacteria</taxon>
        <taxon>Burkholderiales</taxon>
        <taxon>Burkholderiaceae</taxon>
        <taxon>Ralstonia</taxon>
    </lineage>
</organism>
<reference evidence="2" key="1">
    <citation type="submission" date="2016-06" db="EMBL/GenBank/DDBJ databases">
        <authorList>
            <person name="Xu Y."/>
            <person name="Nagy A."/>
            <person name="Yan X."/>
            <person name="Kim S.W."/>
            <person name="Haley B."/>
            <person name="Liu N.T."/>
            <person name="Nou X."/>
        </authorList>
    </citation>
    <scope>NUCLEOTIDE SEQUENCE [LARGE SCALE GENOMIC DNA]</scope>
    <source>
        <strain evidence="2">ATCC 49129</strain>
    </source>
</reference>
<dbReference type="GeneID" id="61528346"/>
<proteinExistence type="predicted"/>
<dbReference type="OrthoDB" id="6058516at2"/>
<dbReference type="EMBL" id="CP016023">
    <property type="protein sequence ID" value="ANJ74870.1"/>
    <property type="molecule type" value="Genomic_DNA"/>
</dbReference>
<evidence type="ECO:0000313" key="1">
    <source>
        <dbReference type="EMBL" id="ANJ74870.1"/>
    </source>
</evidence>
<dbReference type="Proteomes" id="UP000078572">
    <property type="component" value="Chromosome 2"/>
</dbReference>
<accession>A0A192A321</accession>
<name>A0A192A321_9RALS</name>
<dbReference type="AlphaFoldDB" id="A0A192A321"/>
<sequence>MPQLSRFHALSLLLLLLLAQGGVATGADTSDDTFHTQQSAREARQQLAGWIPAAMGLEAAIKTLQSRGFTCRAMQPAAGLRSSTLCTLEPIAEVPPAQQLATSVTPIHWFVTLDSMDGTTISNVLVGRSPKDIAG</sequence>
<dbReference type="RefSeq" id="WP_064807073.1">
    <property type="nucleotide sequence ID" value="NZ_CP016023.1"/>
</dbReference>
<evidence type="ECO:0000313" key="2">
    <source>
        <dbReference type="Proteomes" id="UP000078572"/>
    </source>
</evidence>
<protein>
    <submittedName>
        <fullName evidence="1">Uncharacterized protein</fullName>
    </submittedName>
</protein>